<feature type="compositionally biased region" description="Acidic residues" evidence="1">
    <location>
        <begin position="28"/>
        <end position="41"/>
    </location>
</feature>
<keyword evidence="3" id="KW-1185">Reference proteome</keyword>
<gene>
    <name evidence="2" type="ORF">DAPPUDRAFT_243976</name>
</gene>
<dbReference type="KEGG" id="dpx:DAPPUDRAFT_243976"/>
<reference evidence="2 3" key="1">
    <citation type="journal article" date="2011" name="Science">
        <title>The ecoresponsive genome of Daphnia pulex.</title>
        <authorList>
            <person name="Colbourne J.K."/>
            <person name="Pfrender M.E."/>
            <person name="Gilbert D."/>
            <person name="Thomas W.K."/>
            <person name="Tucker A."/>
            <person name="Oakley T.H."/>
            <person name="Tokishita S."/>
            <person name="Aerts A."/>
            <person name="Arnold G.J."/>
            <person name="Basu M.K."/>
            <person name="Bauer D.J."/>
            <person name="Caceres C.E."/>
            <person name="Carmel L."/>
            <person name="Casola C."/>
            <person name="Choi J.H."/>
            <person name="Detter J.C."/>
            <person name="Dong Q."/>
            <person name="Dusheyko S."/>
            <person name="Eads B.D."/>
            <person name="Frohlich T."/>
            <person name="Geiler-Samerotte K.A."/>
            <person name="Gerlach D."/>
            <person name="Hatcher P."/>
            <person name="Jogdeo S."/>
            <person name="Krijgsveld J."/>
            <person name="Kriventseva E.V."/>
            <person name="Kultz D."/>
            <person name="Laforsch C."/>
            <person name="Lindquist E."/>
            <person name="Lopez J."/>
            <person name="Manak J.R."/>
            <person name="Muller J."/>
            <person name="Pangilinan J."/>
            <person name="Patwardhan R.P."/>
            <person name="Pitluck S."/>
            <person name="Pritham E.J."/>
            <person name="Rechtsteiner A."/>
            <person name="Rho M."/>
            <person name="Rogozin I.B."/>
            <person name="Sakarya O."/>
            <person name="Salamov A."/>
            <person name="Schaack S."/>
            <person name="Shapiro H."/>
            <person name="Shiga Y."/>
            <person name="Skalitzky C."/>
            <person name="Smith Z."/>
            <person name="Souvorov A."/>
            <person name="Sung W."/>
            <person name="Tang Z."/>
            <person name="Tsuchiya D."/>
            <person name="Tu H."/>
            <person name="Vos H."/>
            <person name="Wang M."/>
            <person name="Wolf Y.I."/>
            <person name="Yamagata H."/>
            <person name="Yamada T."/>
            <person name="Ye Y."/>
            <person name="Shaw J.R."/>
            <person name="Andrews J."/>
            <person name="Crease T.J."/>
            <person name="Tang H."/>
            <person name="Lucas S.M."/>
            <person name="Robertson H.M."/>
            <person name="Bork P."/>
            <person name="Koonin E.V."/>
            <person name="Zdobnov E.M."/>
            <person name="Grigoriev I.V."/>
            <person name="Lynch M."/>
            <person name="Boore J.L."/>
        </authorList>
    </citation>
    <scope>NUCLEOTIDE SEQUENCE [LARGE SCALE GENOMIC DNA]</scope>
</reference>
<dbReference type="EMBL" id="GL732548">
    <property type="protein sequence ID" value="EFX80243.1"/>
    <property type="molecule type" value="Genomic_DNA"/>
</dbReference>
<evidence type="ECO:0000313" key="3">
    <source>
        <dbReference type="Proteomes" id="UP000000305"/>
    </source>
</evidence>
<feature type="region of interest" description="Disordered" evidence="1">
    <location>
        <begin position="1"/>
        <end position="41"/>
    </location>
</feature>
<sequence length="160" mass="18368">MAAVQQKGNPAKKAKTLSKAKTSPLDDGFSEEPDVASDTNDNYDVENELEMIYIDLGIEFDDTSITKDTDEVGLEYDFNRSTLCEDSLLFSFVELGCNKRFQKSSWIRPLLFFQGHEKARFGVQSIIDYRLDTKPVQFETLVQLHQLIIIFPMMSSRSWH</sequence>
<proteinExistence type="predicted"/>
<accession>E9GJY2</accession>
<evidence type="ECO:0000313" key="2">
    <source>
        <dbReference type="EMBL" id="EFX80243.1"/>
    </source>
</evidence>
<dbReference type="InParanoid" id="E9GJY2"/>
<protein>
    <submittedName>
        <fullName evidence="2">Uncharacterized protein</fullName>
    </submittedName>
</protein>
<dbReference type="AlphaFoldDB" id="E9GJY2"/>
<dbReference type="Proteomes" id="UP000000305">
    <property type="component" value="Unassembled WGS sequence"/>
</dbReference>
<dbReference type="HOGENOM" id="CLU_1653886_0_0_1"/>
<organism evidence="2 3">
    <name type="scientific">Daphnia pulex</name>
    <name type="common">Water flea</name>
    <dbReference type="NCBI Taxonomy" id="6669"/>
    <lineage>
        <taxon>Eukaryota</taxon>
        <taxon>Metazoa</taxon>
        <taxon>Ecdysozoa</taxon>
        <taxon>Arthropoda</taxon>
        <taxon>Crustacea</taxon>
        <taxon>Branchiopoda</taxon>
        <taxon>Diplostraca</taxon>
        <taxon>Cladocera</taxon>
        <taxon>Anomopoda</taxon>
        <taxon>Daphniidae</taxon>
        <taxon>Daphnia</taxon>
    </lineage>
</organism>
<evidence type="ECO:0000256" key="1">
    <source>
        <dbReference type="SAM" id="MobiDB-lite"/>
    </source>
</evidence>
<name>E9GJY2_DAPPU</name>